<dbReference type="WBParaSite" id="Gr19_v10_g11807.t1">
    <property type="protein sequence ID" value="Gr19_v10_g11807.t1"/>
    <property type="gene ID" value="Gr19_v10_g11807"/>
</dbReference>
<proteinExistence type="predicted"/>
<feature type="compositionally biased region" description="Gly residues" evidence="1">
    <location>
        <begin position="165"/>
        <end position="176"/>
    </location>
</feature>
<name>A0A914GXY1_GLORO</name>
<feature type="region of interest" description="Disordered" evidence="1">
    <location>
        <begin position="145"/>
        <end position="217"/>
    </location>
</feature>
<evidence type="ECO:0000313" key="3">
    <source>
        <dbReference type="WBParaSite" id="Gr19_v10_g11807.t1"/>
    </source>
</evidence>
<dbReference type="AlphaFoldDB" id="A0A914GXY1"/>
<organism evidence="2 3">
    <name type="scientific">Globodera rostochiensis</name>
    <name type="common">Golden nematode worm</name>
    <name type="synonym">Heterodera rostochiensis</name>
    <dbReference type="NCBI Taxonomy" id="31243"/>
    <lineage>
        <taxon>Eukaryota</taxon>
        <taxon>Metazoa</taxon>
        <taxon>Ecdysozoa</taxon>
        <taxon>Nematoda</taxon>
        <taxon>Chromadorea</taxon>
        <taxon>Rhabditida</taxon>
        <taxon>Tylenchina</taxon>
        <taxon>Tylenchomorpha</taxon>
        <taxon>Tylenchoidea</taxon>
        <taxon>Heteroderidae</taxon>
        <taxon>Heteroderinae</taxon>
        <taxon>Globodera</taxon>
    </lineage>
</organism>
<reference evidence="3" key="1">
    <citation type="submission" date="2022-11" db="UniProtKB">
        <authorList>
            <consortium name="WormBaseParasite"/>
        </authorList>
    </citation>
    <scope>IDENTIFICATION</scope>
</reference>
<keyword evidence="2" id="KW-1185">Reference proteome</keyword>
<protein>
    <submittedName>
        <fullName evidence="3">Uncharacterized protein</fullName>
    </submittedName>
</protein>
<evidence type="ECO:0000313" key="2">
    <source>
        <dbReference type="Proteomes" id="UP000887572"/>
    </source>
</evidence>
<accession>A0A914GXY1</accession>
<sequence>MNEQQTAVLPMDGQCHLLCHPPVAHRRKVCKAWPSFAARRSILPVRQVGAGPPRGVARARACAGGVVTDDGAMMARPVFALTTNPPLPTPSTVDDVGRSVGRLADHRLAGCSRVDTTTISTNHTFLLQQLAWEESDPTPYRSILFQPPNWMDSDGTDSFPPLPIDGGGGGGGGGVQQGDEDDDDDDLSSIPSNASSNIVSRPPGGGGGGCSGLSVCR</sequence>
<dbReference type="Proteomes" id="UP000887572">
    <property type="component" value="Unplaced"/>
</dbReference>
<feature type="compositionally biased region" description="Polar residues" evidence="1">
    <location>
        <begin position="189"/>
        <end position="199"/>
    </location>
</feature>
<feature type="compositionally biased region" description="Acidic residues" evidence="1">
    <location>
        <begin position="178"/>
        <end position="187"/>
    </location>
</feature>
<evidence type="ECO:0000256" key="1">
    <source>
        <dbReference type="SAM" id="MobiDB-lite"/>
    </source>
</evidence>